<dbReference type="OMA" id="DHWRKEA"/>
<dbReference type="FunCoup" id="F2U7M5">
    <property type="interactions" value="104"/>
</dbReference>
<evidence type="ECO:0000259" key="7">
    <source>
        <dbReference type="PROSITE" id="PS51665"/>
    </source>
</evidence>
<dbReference type="OrthoDB" id="10264920at2759"/>
<sequence length="306" mass="34917">MEGVADVIVNQQGLAMPARLASRKKIAPSPVSLALAPELERQREHSRYGRGKDHMQENVRQMRRKQRELRHKRREEEAAKDAPFRPAKSMYNGKPVESRFRKEHEKLLEEAAQKKKFSYLKRGDGKGQPSSLKKPAIGRPPTSEGAQRPPSSGFGRTNAANRDDGADLGLVIKGTASRPSSAARSRPSTSSRPGSRQRSTRPGEIPKYLQQMRSEKRAAEEKARKKAEDPNCPDGYRRLDRHAQRRAIQQLQQMHTRLSDNLQMLPFSRDTLRLREYREALECDVVELEEAIHHLHTNVVYVPERL</sequence>
<evidence type="ECO:0000256" key="4">
    <source>
        <dbReference type="ARBA" id="ARBA00023212"/>
    </source>
</evidence>
<protein>
    <recommendedName>
        <fullName evidence="7">Enkurin domain-containing protein</fullName>
    </recommendedName>
</protein>
<evidence type="ECO:0000256" key="6">
    <source>
        <dbReference type="SAM" id="MobiDB-lite"/>
    </source>
</evidence>
<feature type="region of interest" description="Disordered" evidence="6">
    <location>
        <begin position="21"/>
        <end position="237"/>
    </location>
</feature>
<dbReference type="STRING" id="946362.F2U7M5"/>
<evidence type="ECO:0000313" key="8">
    <source>
        <dbReference type="EMBL" id="EGD83442.1"/>
    </source>
</evidence>
<dbReference type="RefSeq" id="XP_004994946.1">
    <property type="nucleotide sequence ID" value="XM_004994889.1"/>
</dbReference>
<dbReference type="GeneID" id="16075524"/>
<feature type="compositionally biased region" description="Basic and acidic residues" evidence="6">
    <location>
        <begin position="96"/>
        <end position="113"/>
    </location>
</feature>
<name>F2U7M5_SALR5</name>
<reference evidence="8" key="1">
    <citation type="submission" date="2009-08" db="EMBL/GenBank/DDBJ databases">
        <title>Annotation of Salpingoeca rosetta.</title>
        <authorList>
            <consortium name="The Broad Institute Genome Sequencing Platform"/>
            <person name="Russ C."/>
            <person name="Cuomo C."/>
            <person name="Burger G."/>
            <person name="Gray M.W."/>
            <person name="Holland P.W.H."/>
            <person name="King N."/>
            <person name="Lang F.B.F."/>
            <person name="Roger A.J."/>
            <person name="Ruiz-Trillo I."/>
            <person name="Young S.K."/>
            <person name="Zeng Q."/>
            <person name="Gargeya S."/>
            <person name="Alvarado L."/>
            <person name="Berlin A."/>
            <person name="Chapman S.B."/>
            <person name="Chen Z."/>
            <person name="Freedman E."/>
            <person name="Gellesch M."/>
            <person name="Goldberg J."/>
            <person name="Griggs A."/>
            <person name="Gujja S."/>
            <person name="Heilman E."/>
            <person name="Heiman D."/>
            <person name="Howarth C."/>
            <person name="Mehta T."/>
            <person name="Neiman D."/>
            <person name="Pearson M."/>
            <person name="Roberts A."/>
            <person name="Saif S."/>
            <person name="Shea T."/>
            <person name="Shenoy N."/>
            <person name="Sisk P."/>
            <person name="Stolte C."/>
            <person name="Sykes S."/>
            <person name="White J."/>
            <person name="Yandava C."/>
            <person name="Haas B."/>
            <person name="Nusbaum C."/>
            <person name="Birren B."/>
        </authorList>
    </citation>
    <scope>NUCLEOTIDE SEQUENCE [LARGE SCALE GENOMIC DNA]</scope>
    <source>
        <strain evidence="8">ATCC 50818</strain>
    </source>
</reference>
<dbReference type="PROSITE" id="PS51665">
    <property type="entry name" value="ENKURIN"/>
    <property type="match status" value="1"/>
</dbReference>
<dbReference type="InParanoid" id="F2U7M5"/>
<dbReference type="Pfam" id="PF13864">
    <property type="entry name" value="Enkurin"/>
    <property type="match status" value="1"/>
</dbReference>
<proteinExistence type="predicted"/>
<evidence type="ECO:0000256" key="3">
    <source>
        <dbReference type="ARBA" id="ARBA00022490"/>
    </source>
</evidence>
<accession>F2U7M5</accession>
<evidence type="ECO:0000256" key="5">
    <source>
        <dbReference type="ARBA" id="ARBA00023273"/>
    </source>
</evidence>
<evidence type="ECO:0000256" key="2">
    <source>
        <dbReference type="ARBA" id="ARBA00004245"/>
    </source>
</evidence>
<dbReference type="EMBL" id="GL832963">
    <property type="protein sequence ID" value="EGD83442.1"/>
    <property type="molecule type" value="Genomic_DNA"/>
</dbReference>
<keyword evidence="9" id="KW-1185">Reference proteome</keyword>
<comment type="subcellular location">
    <subcellularLocation>
        <location evidence="1">Cell projection</location>
        <location evidence="1">Cilium</location>
    </subcellularLocation>
    <subcellularLocation>
        <location evidence="2">Cytoplasm</location>
        <location evidence="2">Cytoskeleton</location>
    </subcellularLocation>
</comment>
<dbReference type="InterPro" id="IPR052102">
    <property type="entry name" value="Enkurin_domain-protein"/>
</dbReference>
<gene>
    <name evidence="8" type="ORF">PTSG_12121</name>
</gene>
<dbReference type="PANTHER" id="PTHR21490">
    <property type="entry name" value="ENKURIN-RELATED"/>
    <property type="match status" value="1"/>
</dbReference>
<evidence type="ECO:0000313" key="9">
    <source>
        <dbReference type="Proteomes" id="UP000007799"/>
    </source>
</evidence>
<dbReference type="InterPro" id="IPR027012">
    <property type="entry name" value="Enkurin_dom"/>
</dbReference>
<feature type="domain" description="Enkurin" evidence="7">
    <location>
        <begin position="211"/>
        <end position="303"/>
    </location>
</feature>
<keyword evidence="4" id="KW-0206">Cytoskeleton</keyword>
<keyword evidence="5" id="KW-0966">Cell projection</keyword>
<evidence type="ECO:0000256" key="1">
    <source>
        <dbReference type="ARBA" id="ARBA00004138"/>
    </source>
</evidence>
<feature type="compositionally biased region" description="Basic and acidic residues" evidence="6">
    <location>
        <begin position="74"/>
        <end position="83"/>
    </location>
</feature>
<feature type="compositionally biased region" description="Basic and acidic residues" evidence="6">
    <location>
        <begin position="213"/>
        <end position="237"/>
    </location>
</feature>
<dbReference type="KEGG" id="sre:PTSG_12121"/>
<feature type="compositionally biased region" description="Low complexity" evidence="6">
    <location>
        <begin position="174"/>
        <end position="203"/>
    </location>
</feature>
<keyword evidence="3" id="KW-0963">Cytoplasm</keyword>
<dbReference type="GO" id="GO:0005881">
    <property type="term" value="C:cytoplasmic microtubule"/>
    <property type="evidence" value="ECO:0007669"/>
    <property type="project" value="TreeGrafter"/>
</dbReference>
<dbReference type="PANTHER" id="PTHR21490:SF2">
    <property type="entry name" value="ENKURIN DOMAIN-CONTAINING PROTEIN 1"/>
    <property type="match status" value="1"/>
</dbReference>
<dbReference type="GO" id="GO:0005929">
    <property type="term" value="C:cilium"/>
    <property type="evidence" value="ECO:0007669"/>
    <property type="project" value="UniProtKB-SubCell"/>
</dbReference>
<feature type="compositionally biased region" description="Basic residues" evidence="6">
    <location>
        <begin position="61"/>
        <end position="73"/>
    </location>
</feature>
<organism evidence="9">
    <name type="scientific">Salpingoeca rosetta (strain ATCC 50818 / BSB-021)</name>
    <dbReference type="NCBI Taxonomy" id="946362"/>
    <lineage>
        <taxon>Eukaryota</taxon>
        <taxon>Choanoflagellata</taxon>
        <taxon>Craspedida</taxon>
        <taxon>Salpingoecidae</taxon>
        <taxon>Salpingoeca</taxon>
    </lineage>
</organism>
<dbReference type="Proteomes" id="UP000007799">
    <property type="component" value="Unassembled WGS sequence"/>
</dbReference>
<dbReference type="AlphaFoldDB" id="F2U7M5"/>
<feature type="compositionally biased region" description="Basic and acidic residues" evidence="6">
    <location>
        <begin position="38"/>
        <end position="57"/>
    </location>
</feature>